<dbReference type="Proteomes" id="UP000631114">
    <property type="component" value="Unassembled WGS sequence"/>
</dbReference>
<comment type="function">
    <text evidence="2">Removal of H(2)O(2), oxidation of toxic reductants, biosynthesis and degradation of lignin, suberization, auxin catabolism, response to environmental stresses such as wounding, pathogen attack and oxidative stress. These functions might be dependent on each isozyme/isoform in each plant tissue.</text>
</comment>
<dbReference type="InterPro" id="IPR000823">
    <property type="entry name" value="Peroxidase_pln"/>
</dbReference>
<dbReference type="InterPro" id="IPR002016">
    <property type="entry name" value="Haem_peroxidase"/>
</dbReference>
<evidence type="ECO:0000256" key="1">
    <source>
        <dbReference type="ARBA" id="ARBA00000189"/>
    </source>
</evidence>
<dbReference type="FunFam" id="1.10.420.10:FF:000001">
    <property type="entry name" value="Peroxidase"/>
    <property type="match status" value="1"/>
</dbReference>
<feature type="binding site" description="axial binding residue" evidence="13">
    <location>
        <position position="61"/>
    </location>
    <ligand>
        <name>heme b</name>
        <dbReference type="ChEBI" id="CHEBI:60344"/>
    </ligand>
    <ligandPart>
        <name>Fe</name>
        <dbReference type="ChEBI" id="CHEBI:18248"/>
    </ligandPart>
</feature>
<dbReference type="AlphaFoldDB" id="A0A835GXV1"/>
<dbReference type="PRINTS" id="PR00458">
    <property type="entry name" value="PEROXIDASE"/>
</dbReference>
<evidence type="ECO:0000256" key="12">
    <source>
        <dbReference type="PIRSR" id="PIRSR600823-2"/>
    </source>
</evidence>
<keyword evidence="7 13" id="KW-0479">Metal-binding</keyword>
<evidence type="ECO:0000256" key="4">
    <source>
        <dbReference type="ARBA" id="ARBA00022525"/>
    </source>
</evidence>
<keyword evidence="5" id="KW-0575">Peroxidase</keyword>
<dbReference type="Gene3D" id="1.10.420.10">
    <property type="entry name" value="Peroxidase, domain 2"/>
    <property type="match status" value="1"/>
</dbReference>
<feature type="disulfide bond" evidence="14">
    <location>
        <begin position="68"/>
        <end position="100"/>
    </location>
</feature>
<name>A0A835GXV1_9MAGN</name>
<organism evidence="16 17">
    <name type="scientific">Coptis chinensis</name>
    <dbReference type="NCBI Taxonomy" id="261450"/>
    <lineage>
        <taxon>Eukaryota</taxon>
        <taxon>Viridiplantae</taxon>
        <taxon>Streptophyta</taxon>
        <taxon>Embryophyta</taxon>
        <taxon>Tracheophyta</taxon>
        <taxon>Spermatophyta</taxon>
        <taxon>Magnoliopsida</taxon>
        <taxon>Ranunculales</taxon>
        <taxon>Ranunculaceae</taxon>
        <taxon>Coptidoideae</taxon>
        <taxon>Coptis</taxon>
    </lineage>
</organism>
<feature type="binding site" evidence="13">
    <location>
        <position position="122"/>
    </location>
    <ligand>
        <name>Ca(2+)</name>
        <dbReference type="ChEBI" id="CHEBI:29108"/>
        <label>2</label>
    </ligand>
</feature>
<keyword evidence="8 13" id="KW-0106">Calcium</keyword>
<dbReference type="GO" id="GO:0020037">
    <property type="term" value="F:heme binding"/>
    <property type="evidence" value="ECO:0007669"/>
    <property type="project" value="InterPro"/>
</dbReference>
<evidence type="ECO:0000256" key="8">
    <source>
        <dbReference type="ARBA" id="ARBA00022837"/>
    </source>
</evidence>
<dbReference type="Pfam" id="PF00141">
    <property type="entry name" value="peroxidase"/>
    <property type="match status" value="1"/>
</dbReference>
<evidence type="ECO:0000313" key="17">
    <source>
        <dbReference type="Proteomes" id="UP000631114"/>
    </source>
</evidence>
<evidence type="ECO:0000256" key="11">
    <source>
        <dbReference type="ARBA" id="ARBA00023157"/>
    </source>
</evidence>
<keyword evidence="10 13" id="KW-0408">Iron</keyword>
<comment type="cofactor">
    <cofactor evidence="13">
        <name>heme b</name>
        <dbReference type="ChEBI" id="CHEBI:60344"/>
    </cofactor>
    <text evidence="13">Binds 1 heme b (iron(II)-protoporphyrin IX) group per subunit.</text>
</comment>
<feature type="binding site" evidence="12">
    <location>
        <position position="31"/>
    </location>
    <ligand>
        <name>substrate</name>
    </ligand>
</feature>
<evidence type="ECO:0000256" key="6">
    <source>
        <dbReference type="ARBA" id="ARBA00022617"/>
    </source>
</evidence>
<evidence type="ECO:0000259" key="15">
    <source>
        <dbReference type="PROSITE" id="PS50873"/>
    </source>
</evidence>
<dbReference type="PRINTS" id="PR00461">
    <property type="entry name" value="PLPEROXIDASE"/>
</dbReference>
<dbReference type="PANTHER" id="PTHR31517">
    <property type="match status" value="1"/>
</dbReference>
<proteinExistence type="inferred from homology"/>
<evidence type="ECO:0000256" key="13">
    <source>
        <dbReference type="PIRSR" id="PIRSR600823-3"/>
    </source>
</evidence>
<evidence type="ECO:0000256" key="10">
    <source>
        <dbReference type="ARBA" id="ARBA00023004"/>
    </source>
</evidence>
<evidence type="ECO:0000256" key="5">
    <source>
        <dbReference type="ARBA" id="ARBA00022559"/>
    </source>
</evidence>
<feature type="domain" description="Plant heme peroxidase family profile" evidence="15">
    <location>
        <begin position="1"/>
        <end position="195"/>
    </location>
</feature>
<feature type="binding site" evidence="13">
    <location>
        <position position="114"/>
    </location>
    <ligand>
        <name>Ca(2+)</name>
        <dbReference type="ChEBI" id="CHEBI:29108"/>
        <label>2</label>
    </ligand>
</feature>
<evidence type="ECO:0000256" key="2">
    <source>
        <dbReference type="ARBA" id="ARBA00002322"/>
    </source>
</evidence>
<dbReference type="PROSITE" id="PS00435">
    <property type="entry name" value="PEROXIDASE_1"/>
    <property type="match status" value="1"/>
</dbReference>
<evidence type="ECO:0000313" key="16">
    <source>
        <dbReference type="EMBL" id="KAF9588137.1"/>
    </source>
</evidence>
<dbReference type="Gene3D" id="1.10.520.10">
    <property type="match status" value="1"/>
</dbReference>
<feature type="binding site" evidence="13">
    <location>
        <position position="62"/>
    </location>
    <ligand>
        <name>Ca(2+)</name>
        <dbReference type="ChEBI" id="CHEBI:29108"/>
        <label>2</label>
    </ligand>
</feature>
<comment type="similarity">
    <text evidence="3">Belongs to the peroxidase family. Ascorbate peroxidase subfamily.</text>
</comment>
<comment type="caution">
    <text evidence="16">The sequence shown here is derived from an EMBL/GenBank/DDBJ whole genome shotgun (WGS) entry which is preliminary data.</text>
</comment>
<dbReference type="InterPro" id="IPR019793">
    <property type="entry name" value="Peroxidases_heam-ligand_BS"/>
</dbReference>
<dbReference type="InterPro" id="IPR010255">
    <property type="entry name" value="Haem_peroxidase_sf"/>
</dbReference>
<comment type="cofactor">
    <cofactor evidence="13">
        <name>Ca(2+)</name>
        <dbReference type="ChEBI" id="CHEBI:29108"/>
    </cofactor>
    <text evidence="13">Binds 2 calcium ions per subunit.</text>
</comment>
<keyword evidence="9" id="KW-0560">Oxidoreductase</keyword>
<evidence type="ECO:0000256" key="14">
    <source>
        <dbReference type="PIRSR" id="PIRSR600823-5"/>
    </source>
</evidence>
<evidence type="ECO:0000256" key="9">
    <source>
        <dbReference type="ARBA" id="ARBA00023002"/>
    </source>
</evidence>
<accession>A0A835GXV1</accession>
<reference evidence="16 17" key="1">
    <citation type="submission" date="2020-10" db="EMBL/GenBank/DDBJ databases">
        <title>The Coptis chinensis genome and diversification of protoberbering-type alkaloids.</title>
        <authorList>
            <person name="Wang B."/>
            <person name="Shu S."/>
            <person name="Song C."/>
            <person name="Liu Y."/>
        </authorList>
    </citation>
    <scope>NUCLEOTIDE SEQUENCE [LARGE SCALE GENOMIC DNA]</scope>
    <source>
        <strain evidence="16">HL-2020</strain>
        <tissue evidence="16">Leaf</tissue>
    </source>
</reference>
<feature type="binding site" evidence="13">
    <location>
        <position position="117"/>
    </location>
    <ligand>
        <name>Ca(2+)</name>
        <dbReference type="ChEBI" id="CHEBI:29108"/>
        <label>2</label>
    </ligand>
</feature>
<dbReference type="PROSITE" id="PS50873">
    <property type="entry name" value="PEROXIDASE_4"/>
    <property type="match status" value="1"/>
</dbReference>
<dbReference type="PANTHER" id="PTHR31517:SF59">
    <property type="entry name" value="PEROXIDASE"/>
    <property type="match status" value="1"/>
</dbReference>
<sequence length="196" mass="21762">MTQVGGPYYQVKTGRWDGKFSLASRVSSNIPRANSTIDELLKLFASKGLSLQDLVALSGAHTIGFSHCEHFVSRLYDHQGTKKPDPSIDPRLLKALKMSCPHYGGNADVVVPFDVTTPFTFDHSYYGNLENKMGLLATDQALLSDPRTRPIVQALGKDKQKFFQAFSEAMDKMGSIGVKRGKKHGEKRKDCSQHMQ</sequence>
<evidence type="ECO:0000256" key="3">
    <source>
        <dbReference type="ARBA" id="ARBA00006873"/>
    </source>
</evidence>
<dbReference type="GO" id="GO:0006979">
    <property type="term" value="P:response to oxidative stress"/>
    <property type="evidence" value="ECO:0007669"/>
    <property type="project" value="InterPro"/>
</dbReference>
<keyword evidence="6" id="KW-0349">Heme</keyword>
<comment type="catalytic activity">
    <reaction evidence="1">
        <text>2 a phenolic donor + H2O2 = 2 a phenolic radical donor + 2 H2O</text>
        <dbReference type="Rhea" id="RHEA:56136"/>
        <dbReference type="ChEBI" id="CHEBI:15377"/>
        <dbReference type="ChEBI" id="CHEBI:16240"/>
        <dbReference type="ChEBI" id="CHEBI:139520"/>
        <dbReference type="ChEBI" id="CHEBI:139521"/>
        <dbReference type="EC" id="1.11.1.7"/>
    </reaction>
</comment>
<dbReference type="OrthoDB" id="2113341at2759"/>
<keyword evidence="4" id="KW-0964">Secreted</keyword>
<keyword evidence="11 14" id="KW-1015">Disulfide bond</keyword>
<keyword evidence="17" id="KW-1185">Reference proteome</keyword>
<evidence type="ECO:0000256" key="7">
    <source>
        <dbReference type="ARBA" id="ARBA00022723"/>
    </source>
</evidence>
<protein>
    <recommendedName>
        <fullName evidence="15">Plant heme peroxidase family profile domain-containing protein</fullName>
    </recommendedName>
</protein>
<dbReference type="GO" id="GO:0140825">
    <property type="term" value="F:lactoperoxidase activity"/>
    <property type="evidence" value="ECO:0007669"/>
    <property type="project" value="UniProtKB-EC"/>
</dbReference>
<dbReference type="GO" id="GO:0046872">
    <property type="term" value="F:metal ion binding"/>
    <property type="evidence" value="ECO:0007669"/>
    <property type="project" value="UniProtKB-KW"/>
</dbReference>
<dbReference type="SUPFAM" id="SSF48113">
    <property type="entry name" value="Heme-dependent peroxidases"/>
    <property type="match status" value="1"/>
</dbReference>
<dbReference type="EMBL" id="JADFTS010000009">
    <property type="protein sequence ID" value="KAF9588137.1"/>
    <property type="molecule type" value="Genomic_DNA"/>
</dbReference>
<gene>
    <name evidence="16" type="ORF">IFM89_007613</name>
</gene>